<keyword evidence="2" id="KW-1185">Reference proteome</keyword>
<dbReference type="Proteomes" id="UP000502894">
    <property type="component" value="Chromosome"/>
</dbReference>
<evidence type="ECO:0000313" key="2">
    <source>
        <dbReference type="Proteomes" id="UP000502894"/>
    </source>
</evidence>
<organism evidence="1 2">
    <name type="scientific">Legionella antarctica</name>
    <dbReference type="NCBI Taxonomy" id="2708020"/>
    <lineage>
        <taxon>Bacteria</taxon>
        <taxon>Pseudomonadati</taxon>
        <taxon>Pseudomonadota</taxon>
        <taxon>Gammaproteobacteria</taxon>
        <taxon>Legionellales</taxon>
        <taxon>Legionellaceae</taxon>
        <taxon>Legionella</taxon>
    </lineage>
</organism>
<evidence type="ECO:0008006" key="3">
    <source>
        <dbReference type="Google" id="ProtNLM"/>
    </source>
</evidence>
<dbReference type="AlphaFoldDB" id="A0A6F8T901"/>
<evidence type="ECO:0000313" key="1">
    <source>
        <dbReference type="EMBL" id="BCA96959.1"/>
    </source>
</evidence>
<accession>A0A6F8T901</accession>
<sequence>MCYWTADNRKLFQHRMLLYFTGLIAYLITYSTQANTLSINVYLKLKSENQVVFLIKDFNQFLQQKGLFHTYNISPFIYEHPLHITLYLATYKKQHLLEIMKQTQLIAKQQKQVIISTRLFLASPNGYVMLSVKRTNKLQELSNKILNSLAGLRDPTALVPEWAAADTKRVALFTQSIVSLSS</sequence>
<dbReference type="RefSeq" id="WP_173238186.1">
    <property type="nucleotide sequence ID" value="NZ_AP022839.1"/>
</dbReference>
<reference evidence="1" key="1">
    <citation type="journal article" date="2020" name="Microbiol. Resour. Announc.">
        <title>Complete Genome Sequence of Novel Psychrotolerant Legionella Strain TUM19329, Isolated from Antarctic Lake Sediment.</title>
        <authorList>
            <person name="Shimada S."/>
            <person name="Nakai R."/>
            <person name="Aoki K."/>
            <person name="Shimoeda N."/>
            <person name="Ohno G."/>
            <person name="Miyazaki Y."/>
            <person name="Kudoh S."/>
            <person name="Imura S."/>
            <person name="Watanabe K."/>
            <person name="Ishii Y."/>
            <person name="Tateda K."/>
        </authorList>
    </citation>
    <scope>NUCLEOTIDE SEQUENCE [LARGE SCALE GENOMIC DNA]</scope>
    <source>
        <strain evidence="1">TUM19329</strain>
    </source>
</reference>
<protein>
    <recommendedName>
        <fullName evidence="3">2'-5' RNA ligase superfamily protein</fullName>
    </recommendedName>
</protein>
<proteinExistence type="predicted"/>
<name>A0A6F8T901_9GAMM</name>
<gene>
    <name evidence="1" type="ORF">TUM19329_33200</name>
</gene>
<dbReference type="KEGG" id="lant:TUM19329_33200"/>
<dbReference type="EMBL" id="AP022839">
    <property type="protein sequence ID" value="BCA96959.1"/>
    <property type="molecule type" value="Genomic_DNA"/>
</dbReference>